<gene>
    <name evidence="1" type="ORF">SAMN05421852_11729</name>
</gene>
<evidence type="ECO:0000313" key="1">
    <source>
        <dbReference type="EMBL" id="SFJ69154.1"/>
    </source>
</evidence>
<dbReference type="STRING" id="46223.SAMN05421852_11729"/>
<dbReference type="Proteomes" id="UP000199545">
    <property type="component" value="Unassembled WGS sequence"/>
</dbReference>
<dbReference type="EMBL" id="FORR01000017">
    <property type="protein sequence ID" value="SFJ69154.1"/>
    <property type="molecule type" value="Genomic_DNA"/>
</dbReference>
<dbReference type="OrthoDB" id="2991347at2"/>
<sequence>MSSPHWIQELLQTHFSAEELQRVEPLIHTESWVSPSARYRQWFPMEEELPIRFHVGIDIKV</sequence>
<organism evidence="1 2">
    <name type="scientific">Thermoflavimicrobium dichotomicum</name>
    <dbReference type="NCBI Taxonomy" id="46223"/>
    <lineage>
        <taxon>Bacteria</taxon>
        <taxon>Bacillati</taxon>
        <taxon>Bacillota</taxon>
        <taxon>Bacilli</taxon>
        <taxon>Bacillales</taxon>
        <taxon>Thermoactinomycetaceae</taxon>
        <taxon>Thermoflavimicrobium</taxon>
    </lineage>
</organism>
<evidence type="ECO:0000313" key="2">
    <source>
        <dbReference type="Proteomes" id="UP000199545"/>
    </source>
</evidence>
<keyword evidence="2" id="KW-1185">Reference proteome</keyword>
<dbReference type="RefSeq" id="WP_093231118.1">
    <property type="nucleotide sequence ID" value="NZ_FORR01000017.1"/>
</dbReference>
<reference evidence="1 2" key="1">
    <citation type="submission" date="2016-10" db="EMBL/GenBank/DDBJ databases">
        <authorList>
            <person name="de Groot N.N."/>
        </authorList>
    </citation>
    <scope>NUCLEOTIDE SEQUENCE [LARGE SCALE GENOMIC DNA]</scope>
    <source>
        <strain evidence="1 2">DSM 44778</strain>
    </source>
</reference>
<name>A0A1I3TDF4_9BACL</name>
<protein>
    <submittedName>
        <fullName evidence="1">Uncharacterized protein</fullName>
    </submittedName>
</protein>
<dbReference type="AlphaFoldDB" id="A0A1I3TDF4"/>
<accession>A0A1I3TDF4</accession>
<proteinExistence type="predicted"/>